<dbReference type="OrthoDB" id="27972at2157"/>
<dbReference type="InterPro" id="IPR015947">
    <property type="entry name" value="PUA-like_sf"/>
</dbReference>
<dbReference type="GO" id="GO:0001731">
    <property type="term" value="P:formation of translation preinitiation complex"/>
    <property type="evidence" value="ECO:0007669"/>
    <property type="project" value="TreeGrafter"/>
</dbReference>
<dbReference type="SMART" id="SM00359">
    <property type="entry name" value="PUA"/>
    <property type="match status" value="1"/>
</dbReference>
<name>A0A1V0N5N4_9ARCH</name>
<dbReference type="InterPro" id="IPR002478">
    <property type="entry name" value="PUA"/>
</dbReference>
<dbReference type="SUPFAM" id="SSF88697">
    <property type="entry name" value="PUA domain-like"/>
    <property type="match status" value="1"/>
</dbReference>
<dbReference type="PANTHER" id="PTHR22798:SF0">
    <property type="entry name" value="MALIGNANT T-CELL-AMPLIFIED SEQUENCE 1"/>
    <property type="match status" value="1"/>
</dbReference>
<dbReference type="STRING" id="74969.FAD_1614"/>
<proteinExistence type="predicted"/>
<dbReference type="NCBIfam" id="TIGR00451">
    <property type="entry name" value="unchar_dom_2"/>
    <property type="match status" value="1"/>
</dbReference>
<dbReference type="NCBIfam" id="TIGR03684">
    <property type="entry name" value="arCOG00985"/>
    <property type="match status" value="1"/>
</dbReference>
<dbReference type="PANTHER" id="PTHR22798">
    <property type="entry name" value="MCT-1 PROTEIN"/>
    <property type="match status" value="1"/>
</dbReference>
<dbReference type="Pfam" id="PF09183">
    <property type="entry name" value="DUF1947"/>
    <property type="match status" value="1"/>
</dbReference>
<reference evidence="2 3" key="1">
    <citation type="submission" date="2011-10" db="EMBL/GenBank/DDBJ databases">
        <title>Metabolic and evolutionary patterns in the extreme acidophile Ferroplasma acidiphilum.</title>
        <authorList>
            <person name="Golyshina O.V."/>
            <person name="Kozyavkin S.A."/>
            <person name="Tatusov R.L."/>
            <person name="Slesarev A.I."/>
            <person name="Golyshin P.N."/>
        </authorList>
    </citation>
    <scope>NUCLEOTIDE SEQUENCE [LARGE SCALE GENOMIC DNA]</scope>
    <source>
        <strain evidence="3">Y</strain>
    </source>
</reference>
<feature type="domain" description="PUA" evidence="1">
    <location>
        <begin position="68"/>
        <end position="142"/>
    </location>
</feature>
<dbReference type="GO" id="GO:0003723">
    <property type="term" value="F:RNA binding"/>
    <property type="evidence" value="ECO:0007669"/>
    <property type="project" value="InterPro"/>
</dbReference>
<accession>A0A1V0N5N4</accession>
<dbReference type="Pfam" id="PF01472">
    <property type="entry name" value="PUA"/>
    <property type="match status" value="1"/>
</dbReference>
<gene>
    <name evidence="2" type="ORF">FAD_1614</name>
</gene>
<dbReference type="Proteomes" id="UP000192050">
    <property type="component" value="Chromosome"/>
</dbReference>
<dbReference type="EMBL" id="CP015363">
    <property type="protein sequence ID" value="ARD85458.1"/>
    <property type="molecule type" value="Genomic_DNA"/>
</dbReference>
<evidence type="ECO:0000313" key="3">
    <source>
        <dbReference type="Proteomes" id="UP000192050"/>
    </source>
</evidence>
<protein>
    <submittedName>
        <fullName evidence="2">RNA-binding protein</fullName>
    </submittedName>
</protein>
<dbReference type="InterPro" id="IPR015266">
    <property type="entry name" value="DUF1947"/>
</dbReference>
<dbReference type="SUPFAM" id="SSF88802">
    <property type="entry name" value="Pre-PUA domain"/>
    <property type="match status" value="1"/>
</dbReference>
<dbReference type="GeneID" id="16024880"/>
<dbReference type="InterPro" id="IPR036974">
    <property type="entry name" value="PUA_sf"/>
</dbReference>
<dbReference type="Gene3D" id="2.30.130.10">
    <property type="entry name" value="PUA domain"/>
    <property type="match status" value="1"/>
</dbReference>
<dbReference type="InterPro" id="IPR004521">
    <property type="entry name" value="Uncharacterised_CHP00451"/>
</dbReference>
<dbReference type="InterPro" id="IPR022430">
    <property type="entry name" value="CHP03684"/>
</dbReference>
<dbReference type="KEGG" id="fai:FAD_1614"/>
<evidence type="ECO:0000313" key="2">
    <source>
        <dbReference type="EMBL" id="ARD85458.1"/>
    </source>
</evidence>
<dbReference type="InterPro" id="IPR016437">
    <property type="entry name" value="MCT-1/Tma20"/>
</dbReference>
<evidence type="ECO:0000259" key="1">
    <source>
        <dbReference type="SMART" id="SM00359"/>
    </source>
</evidence>
<dbReference type="RefSeq" id="WP_009886746.1">
    <property type="nucleotide sequence ID" value="NZ_CP015363.1"/>
</dbReference>
<keyword evidence="3" id="KW-1185">Reference proteome</keyword>
<dbReference type="Gene3D" id="3.10.450.120">
    <property type="entry name" value="Pre-PUA domain, domain 1"/>
    <property type="match status" value="1"/>
</dbReference>
<dbReference type="AlphaFoldDB" id="A0A1V0N5N4"/>
<dbReference type="PROSITE" id="PS50890">
    <property type="entry name" value="PUA"/>
    <property type="match status" value="1"/>
</dbReference>
<dbReference type="PIRSF" id="PIRSF005067">
    <property type="entry name" value="Tma_RNA-bind_prd"/>
    <property type="match status" value="1"/>
</dbReference>
<organism evidence="2 3">
    <name type="scientific">Ferroplasma acidiphilum</name>
    <dbReference type="NCBI Taxonomy" id="74969"/>
    <lineage>
        <taxon>Archaea</taxon>
        <taxon>Methanobacteriati</taxon>
        <taxon>Thermoplasmatota</taxon>
        <taxon>Thermoplasmata</taxon>
        <taxon>Thermoplasmatales</taxon>
        <taxon>Ferroplasmaceae</taxon>
        <taxon>Ferroplasma</taxon>
    </lineage>
</organism>
<sequence length="149" mass="16795">MSKHILSKKDYRAFMEKLSAFNIDGTSMADIEVETNKKNEVYYFSGKPVFYNGMPTLYLINYLKIKTHNVTVDNGAVPHLMNGSNLFAPGIVDMDPNIKKGDMVFIKNMEGLYIAIGRANDSGDAIMSSRKGEAVEILHYLNDKVMKEF</sequence>